<evidence type="ECO:0000313" key="2">
    <source>
        <dbReference type="EMBL" id="MFD2412377.1"/>
    </source>
</evidence>
<feature type="transmembrane region" description="Helical" evidence="1">
    <location>
        <begin position="114"/>
        <end position="130"/>
    </location>
</feature>
<organism evidence="2 3">
    <name type="scientific">Paenibacillus rhizoplanae</name>
    <dbReference type="NCBI Taxonomy" id="1917181"/>
    <lineage>
        <taxon>Bacteria</taxon>
        <taxon>Bacillati</taxon>
        <taxon>Bacillota</taxon>
        <taxon>Bacilli</taxon>
        <taxon>Bacillales</taxon>
        <taxon>Paenibacillaceae</taxon>
        <taxon>Paenibacillus</taxon>
    </lineage>
</organism>
<dbReference type="RefSeq" id="WP_209989177.1">
    <property type="nucleotide sequence ID" value="NZ_JBHUKY010000034.1"/>
</dbReference>
<feature type="transmembrane region" description="Helical" evidence="1">
    <location>
        <begin position="36"/>
        <end position="54"/>
    </location>
</feature>
<evidence type="ECO:0000256" key="1">
    <source>
        <dbReference type="SAM" id="Phobius"/>
    </source>
</evidence>
<sequence>MMAKSRYFYCLFLMNSLINIINFTPRELLDTRFDGAQSSILVAVVTGTLFIYLFTKVINKFPGKGLPEIFASALPRLLSSPLILIYAVLWYLAGALILLSFVDITLRFVSPDTHPTAVLLGFLAVVCLCSRIDSLSLLYGLEVTLGITLPLILYTTVKAVVNPNFSWDAVLQMMTYSLHRPDMNSIAAATFTFSGYINMAIFNRVFHGLKLKHVWILSLEGLLVLLVTFHVPIGYHGTVGVERHVYTWFTTADSISIEAFLVERMLYVFYFAYSTLALVSAVIQWHVGKELFLSQLPSTGGKPRSKLRQEVVILGIFAAGTLLLMRMDQYNLNMLGVFLLHIRWYGELLLILLLFWCYWMIRRRRA</sequence>
<feature type="transmembrane region" description="Helical" evidence="1">
    <location>
        <begin position="344"/>
        <end position="361"/>
    </location>
</feature>
<reference evidence="3" key="1">
    <citation type="journal article" date="2019" name="Int. J. Syst. Evol. Microbiol.">
        <title>The Global Catalogue of Microorganisms (GCM) 10K type strain sequencing project: providing services to taxonomists for standard genome sequencing and annotation.</title>
        <authorList>
            <consortium name="The Broad Institute Genomics Platform"/>
            <consortium name="The Broad Institute Genome Sequencing Center for Infectious Disease"/>
            <person name="Wu L."/>
            <person name="Ma J."/>
        </authorList>
    </citation>
    <scope>NUCLEOTIDE SEQUENCE [LARGE SCALE GENOMIC DNA]</scope>
    <source>
        <strain evidence="3">CCM 8725</strain>
    </source>
</reference>
<dbReference type="Pfam" id="PF03845">
    <property type="entry name" value="Spore_permease"/>
    <property type="match status" value="1"/>
</dbReference>
<comment type="caution">
    <text evidence="2">The sequence shown here is derived from an EMBL/GenBank/DDBJ whole genome shotgun (WGS) entry which is preliminary data.</text>
</comment>
<evidence type="ECO:0000313" key="3">
    <source>
        <dbReference type="Proteomes" id="UP001597448"/>
    </source>
</evidence>
<dbReference type="EMBL" id="JBHUKY010000034">
    <property type="protein sequence ID" value="MFD2412377.1"/>
    <property type="molecule type" value="Genomic_DNA"/>
</dbReference>
<feature type="transmembrane region" description="Helical" evidence="1">
    <location>
        <begin position="183"/>
        <end position="202"/>
    </location>
</feature>
<dbReference type="InterPro" id="IPR004761">
    <property type="entry name" value="Spore_GerAB"/>
</dbReference>
<gene>
    <name evidence="2" type="ORF">ACFSX3_21030</name>
</gene>
<dbReference type="Proteomes" id="UP001597448">
    <property type="component" value="Unassembled WGS sequence"/>
</dbReference>
<feature type="transmembrane region" description="Helical" evidence="1">
    <location>
        <begin position="7"/>
        <end position="24"/>
    </location>
</feature>
<feature type="transmembrane region" description="Helical" evidence="1">
    <location>
        <begin position="307"/>
        <end position="324"/>
    </location>
</feature>
<feature type="transmembrane region" description="Helical" evidence="1">
    <location>
        <begin position="267"/>
        <end position="287"/>
    </location>
</feature>
<feature type="transmembrane region" description="Helical" evidence="1">
    <location>
        <begin position="137"/>
        <end position="157"/>
    </location>
</feature>
<name>A0ABW5FEA7_9BACL</name>
<keyword evidence="1" id="KW-1133">Transmembrane helix</keyword>
<protein>
    <submittedName>
        <fullName evidence="2">GerAB/ArcD/ProY family transporter</fullName>
    </submittedName>
</protein>
<feature type="transmembrane region" description="Helical" evidence="1">
    <location>
        <begin position="82"/>
        <end position="102"/>
    </location>
</feature>
<proteinExistence type="predicted"/>
<keyword evidence="1" id="KW-0472">Membrane</keyword>
<keyword evidence="1" id="KW-0812">Transmembrane</keyword>
<accession>A0ABW5FEA7</accession>
<keyword evidence="3" id="KW-1185">Reference proteome</keyword>
<feature type="transmembrane region" description="Helical" evidence="1">
    <location>
        <begin position="214"/>
        <end position="233"/>
    </location>
</feature>